<dbReference type="EMBL" id="VLTM01000009">
    <property type="protein sequence ID" value="KAA0166249.1"/>
    <property type="molecule type" value="Genomic_DNA"/>
</dbReference>
<dbReference type="Proteomes" id="UP000324907">
    <property type="component" value="Unassembled WGS sequence"/>
</dbReference>
<dbReference type="AlphaFoldDB" id="A0A5A8DM67"/>
<name>A0A5A8DM67_CAFRO</name>
<dbReference type="Pfam" id="PF00291">
    <property type="entry name" value="PALP"/>
    <property type="match status" value="1"/>
</dbReference>
<evidence type="ECO:0000313" key="7">
    <source>
        <dbReference type="EMBL" id="KAA0166249.1"/>
    </source>
</evidence>
<accession>A0A5A8DM67</accession>
<dbReference type="EMBL" id="VLTL01000021">
    <property type="protein sequence ID" value="KAA0169541.1"/>
    <property type="molecule type" value="Genomic_DNA"/>
</dbReference>
<feature type="active site" description="Nucleophile" evidence="4">
    <location>
        <position position="84"/>
    </location>
</feature>
<dbReference type="InterPro" id="IPR036052">
    <property type="entry name" value="TrpB-like_PALP_sf"/>
</dbReference>
<evidence type="ECO:0000256" key="1">
    <source>
        <dbReference type="ARBA" id="ARBA00001933"/>
    </source>
</evidence>
<comment type="cofactor">
    <cofactor evidence="1">
        <name>pyridoxal 5'-phosphate</name>
        <dbReference type="ChEBI" id="CHEBI:597326"/>
    </cofactor>
</comment>
<dbReference type="InterPro" id="IPR027278">
    <property type="entry name" value="ACCD_DCysDesulf"/>
</dbReference>
<evidence type="ECO:0000256" key="3">
    <source>
        <dbReference type="ARBA" id="ARBA00022898"/>
    </source>
</evidence>
<organism evidence="7 10">
    <name type="scientific">Cafeteria roenbergensis</name>
    <name type="common">Marine flagellate</name>
    <dbReference type="NCBI Taxonomy" id="33653"/>
    <lineage>
        <taxon>Eukaryota</taxon>
        <taxon>Sar</taxon>
        <taxon>Stramenopiles</taxon>
        <taxon>Bigyra</taxon>
        <taxon>Opalozoa</taxon>
        <taxon>Bicosoecida</taxon>
        <taxon>Cafeteriaceae</taxon>
        <taxon>Cafeteria</taxon>
    </lineage>
</organism>
<evidence type="ECO:0000313" key="10">
    <source>
        <dbReference type="Proteomes" id="UP000325113"/>
    </source>
</evidence>
<comment type="caution">
    <text evidence="7">The sequence shown here is derived from an EMBL/GenBank/DDBJ whole genome shotgun (WGS) entry which is preliminary data.</text>
</comment>
<gene>
    <name evidence="8" type="ORF">FNF28_01986</name>
    <name evidence="7" type="ORF">FNF31_01475</name>
</gene>
<sequence length="377" mass="38844">MTPTPLLPLDLGASLQRALLGYLPSAQSEDEAQRLAASVRWSIKHDDMSGSMLGGNKVRKLEFELAVALQQGATDVIACGGVQSNYARAACAAAMQCGLRPHAVLRADDPSQGDEAFGWHGNALLHRMMGTNVRLTGRVPFKTGLLPVMEELAASIAAGGGGRKAHILPVGGSGADGVWGYLEAWAELEAQLRDVSSSDRPSDVFVATGSGGTAAGLAIANALTGSRMRIHAVCVCDDAAYFLGHCDEMIEALGLEGSMDAASILSVVEGFKGSGYGRTTAEDLRAMHGIALESGVLLDATYTGKGMLGALGCTAAALAGRDAASFGEAFHGLQGRHCLFWHTGGLFGAMDGMLSELMRSGEVPTAAAVEAAAPTSP</sequence>
<dbReference type="Gene3D" id="3.40.50.1100">
    <property type="match status" value="2"/>
</dbReference>
<dbReference type="GO" id="GO:0019148">
    <property type="term" value="F:D-cysteine desulfhydrase activity"/>
    <property type="evidence" value="ECO:0007669"/>
    <property type="project" value="TreeGrafter"/>
</dbReference>
<dbReference type="SUPFAM" id="SSF53686">
    <property type="entry name" value="Tryptophan synthase beta subunit-like PLP-dependent enzymes"/>
    <property type="match status" value="1"/>
</dbReference>
<dbReference type="PANTHER" id="PTHR43780">
    <property type="entry name" value="1-AMINOCYCLOPROPANE-1-CARBOXYLATE DEAMINASE-RELATED"/>
    <property type="match status" value="1"/>
</dbReference>
<dbReference type="Proteomes" id="UP000325113">
    <property type="component" value="Unassembled WGS sequence"/>
</dbReference>
<dbReference type="PANTHER" id="PTHR43780:SF2">
    <property type="entry name" value="1-AMINOCYCLOPROPANE-1-CARBOXYLATE DEAMINASE-RELATED"/>
    <property type="match status" value="1"/>
</dbReference>
<feature type="domain" description="Tryptophan synthase beta chain-like PALP" evidence="6">
    <location>
        <begin position="41"/>
        <end position="311"/>
    </location>
</feature>
<proteinExistence type="inferred from homology"/>
<evidence type="ECO:0000256" key="2">
    <source>
        <dbReference type="ARBA" id="ARBA00008639"/>
    </source>
</evidence>
<reference evidence="9 10" key="1">
    <citation type="submission" date="2019-07" db="EMBL/GenBank/DDBJ databases">
        <title>Genomes of Cafeteria roenbergensis.</title>
        <authorList>
            <person name="Fischer M.G."/>
            <person name="Hackl T."/>
            <person name="Roman M."/>
        </authorList>
    </citation>
    <scope>NUCLEOTIDE SEQUENCE [LARGE SCALE GENOMIC DNA]</scope>
    <source>
        <strain evidence="7 10">Cflag</strain>
        <strain evidence="8 9">RCC970-E3</strain>
    </source>
</reference>
<evidence type="ECO:0000256" key="4">
    <source>
        <dbReference type="PIRSR" id="PIRSR006278-1"/>
    </source>
</evidence>
<evidence type="ECO:0000256" key="5">
    <source>
        <dbReference type="PIRSR" id="PIRSR006278-2"/>
    </source>
</evidence>
<evidence type="ECO:0000313" key="9">
    <source>
        <dbReference type="Proteomes" id="UP000324907"/>
    </source>
</evidence>
<protein>
    <recommendedName>
        <fullName evidence="6">Tryptophan synthase beta chain-like PALP domain-containing protein</fullName>
    </recommendedName>
</protein>
<comment type="similarity">
    <text evidence="2">Belongs to the ACC deaminase/D-cysteine desulfhydrase family.</text>
</comment>
<evidence type="ECO:0000313" key="8">
    <source>
        <dbReference type="EMBL" id="KAA0169541.1"/>
    </source>
</evidence>
<feature type="modified residue" description="N6-(pyridoxal phosphate)lysine" evidence="5">
    <location>
        <position position="57"/>
    </location>
</feature>
<keyword evidence="3 5" id="KW-0663">Pyridoxal phosphate</keyword>
<dbReference type="PIRSF" id="PIRSF006278">
    <property type="entry name" value="ACCD_DCysDesulf"/>
    <property type="match status" value="1"/>
</dbReference>
<evidence type="ECO:0000259" key="6">
    <source>
        <dbReference type="Pfam" id="PF00291"/>
    </source>
</evidence>
<dbReference type="InterPro" id="IPR001926">
    <property type="entry name" value="TrpB-like_PALP"/>
</dbReference>